<proteinExistence type="predicted"/>
<dbReference type="Proteomes" id="UP000272481">
    <property type="component" value="Unassembled WGS sequence"/>
</dbReference>
<reference evidence="1 2" key="1">
    <citation type="submission" date="2018-12" db="EMBL/GenBank/DDBJ databases">
        <title>Comparitive functional genomics of dry heat resistant strains isolated from the viking spacecraft.</title>
        <authorList>
            <person name="Seuylemezian A."/>
            <person name="Vaishampayan P."/>
        </authorList>
    </citation>
    <scope>NUCLEOTIDE SEQUENCE [LARGE SCALE GENOMIC DNA]</scope>
    <source>
        <strain evidence="1 2">M6-11</strain>
    </source>
</reference>
<sequence length="65" mass="8020">MREYIIYEVKNDHQPFILGRERLLEELLAVEGEESAEVRFLCHEVDPDRIMFQLRRRMDRRFPEV</sequence>
<feature type="non-terminal residue" evidence="1">
    <location>
        <position position="65"/>
    </location>
</feature>
<name>A0ABX9Z965_9BACL</name>
<comment type="caution">
    <text evidence="1">The sequence shown here is derived from an EMBL/GenBank/DDBJ whole genome shotgun (WGS) entry which is preliminary data.</text>
</comment>
<gene>
    <name evidence="1" type="ORF">EJA12_13965</name>
</gene>
<keyword evidence="2" id="KW-1185">Reference proteome</keyword>
<accession>A0ABX9Z965</accession>
<organism evidence="1 2">
    <name type="scientific">Bhargavaea beijingensis</name>
    <dbReference type="NCBI Taxonomy" id="426756"/>
    <lineage>
        <taxon>Bacteria</taxon>
        <taxon>Bacillati</taxon>
        <taxon>Bacillota</taxon>
        <taxon>Bacilli</taxon>
        <taxon>Bacillales</taxon>
        <taxon>Caryophanaceae</taxon>
        <taxon>Bhargavaea</taxon>
    </lineage>
</organism>
<dbReference type="EMBL" id="RWGW01000028">
    <property type="protein sequence ID" value="RSK24386.1"/>
    <property type="molecule type" value="Genomic_DNA"/>
</dbReference>
<evidence type="ECO:0000313" key="1">
    <source>
        <dbReference type="EMBL" id="RSK24386.1"/>
    </source>
</evidence>
<evidence type="ECO:0000313" key="2">
    <source>
        <dbReference type="Proteomes" id="UP000272481"/>
    </source>
</evidence>
<protein>
    <submittedName>
        <fullName evidence="1">Uncharacterized protein</fullName>
    </submittedName>
</protein>
<dbReference type="InterPro" id="IPR038449">
    <property type="entry name" value="SirA_sf"/>
</dbReference>
<dbReference type="Gene3D" id="3.30.310.250">
    <property type="entry name" value="Sporulation inhibitor of replication protein SirA"/>
    <property type="match status" value="1"/>
</dbReference>